<feature type="region of interest" description="Disordered" evidence="7">
    <location>
        <begin position="295"/>
        <end position="314"/>
    </location>
</feature>
<feature type="domain" description="SH3" evidence="8">
    <location>
        <begin position="495"/>
        <end position="554"/>
    </location>
</feature>
<dbReference type="Gene3D" id="2.30.29.30">
    <property type="entry name" value="Pleckstrin-homology domain (PH domain)/Phosphotyrosine-binding domain (PTB)"/>
    <property type="match status" value="1"/>
</dbReference>
<dbReference type="SUPFAM" id="SSF47769">
    <property type="entry name" value="SAM/Pointed domain"/>
    <property type="match status" value="1"/>
</dbReference>
<evidence type="ECO:0000256" key="2">
    <source>
        <dbReference type="ARBA" id="ARBA00006197"/>
    </source>
</evidence>
<dbReference type="Pfam" id="PF18016">
    <property type="entry name" value="SAM_3"/>
    <property type="match status" value="1"/>
</dbReference>
<evidence type="ECO:0000259" key="8">
    <source>
        <dbReference type="PROSITE" id="PS50002"/>
    </source>
</evidence>
<feature type="compositionally biased region" description="Pro residues" evidence="7">
    <location>
        <begin position="632"/>
        <end position="645"/>
    </location>
</feature>
<dbReference type="GO" id="GO:0007266">
    <property type="term" value="P:Rho protein signal transduction"/>
    <property type="evidence" value="ECO:0007669"/>
    <property type="project" value="TreeGrafter"/>
</dbReference>
<dbReference type="InterPro" id="IPR001452">
    <property type="entry name" value="SH3_domain"/>
</dbReference>
<sequence length="819" mass="91514">MNGHTPTTNSAGSGGDTSQLNDHSSQAADQPDQNPSPTYNAKAIYEQRKKYTKNSINSLMETSQYRVEHLTTFSMDLKEAMFTVDDGLRRLKLLDAKGKVWTQDILLQVDERSVCLIDADTKNEVENFPLSCIMRCQAVMDACNYDSILALICKEPGQAKPDLYLFQCNDIKANLIYADIESAICDLKAKTKKRPETLRMILNSDGIIPPPPSEPAPTAPPTVDIMCRVAAWFPPAANDLVEYERHPHFMEPDESPEAMAARIDRDVQILNHLLGDIEYFVTKLQRAAEAFGELSKRKKAKKSKKRGPGEGVLTLRAKPPSQEEFIDCFQKFKYAFNLLAKLRLYINNPSALDLVHFLFTPLNMVVQATGDVELAKSVLSPLLTMEAIDFLHTSGTAPERRLWVSLGDGWTKSRLEWPKDHYFPPYVPRFRDGWEPPSLPVVMLGRAQEQEMMEPLPDFEIQQLVDVDRRVSLEHAGVPHLPHADGNYESQVRTQPRNFAKSMFDFVARNNTELTVVKDEIVEVLNDRKQWWKVQNSAGMCGYVPNNILEVTRVMEVSGGRSQDMGSRSIQLVMPKKEFELFKMQRTSTVHRPTVNSFSSAPMMSSMAPAPVPAPPPVPAPAPDTSLLPSWIPTPPLPPPAPPPLLEQRDSPISSGSSDSGSVILGEQRKERQPLTQRRKSNMEEVQDELLHRLTLGRGTQRKVSVPQRSNSLPAVGLSYDSTPDDVKAWLQVKGFSSVTVTSLGVLTGAQLFSLNKEELKTVCPEDGVRVYSQVTVQKTALESNSSSELQEMMRRRQEKINMAACDSGVESFDEGSGH</sequence>
<dbReference type="InterPro" id="IPR039801">
    <property type="entry name" value="EPS8-like"/>
</dbReference>
<keyword evidence="4" id="KW-0963">Cytoplasm</keyword>
<organism evidence="9 10">
    <name type="scientific">Paramormyrops kingsleyae</name>
    <dbReference type="NCBI Taxonomy" id="1676925"/>
    <lineage>
        <taxon>Eukaryota</taxon>
        <taxon>Metazoa</taxon>
        <taxon>Chordata</taxon>
        <taxon>Craniata</taxon>
        <taxon>Vertebrata</taxon>
        <taxon>Euteleostomi</taxon>
        <taxon>Actinopterygii</taxon>
        <taxon>Neopterygii</taxon>
        <taxon>Teleostei</taxon>
        <taxon>Osteoglossocephala</taxon>
        <taxon>Osteoglossomorpha</taxon>
        <taxon>Osteoglossiformes</taxon>
        <taxon>Mormyridae</taxon>
        <taxon>Paramormyrops</taxon>
    </lineage>
</organism>
<protein>
    <submittedName>
        <fullName evidence="9">EGFR pathway substrate 8a, signaling adaptor</fullName>
    </submittedName>
</protein>
<name>A0A3B3QZZ7_9TELE</name>
<dbReference type="PANTHER" id="PTHR12287:SF21">
    <property type="entry name" value="EPIDERMAL GROWTH FACTOR RECEPTOR KINASE SUBSTRATE 8"/>
    <property type="match status" value="1"/>
</dbReference>
<feature type="compositionally biased region" description="Low complexity" evidence="7">
    <location>
        <begin position="651"/>
        <end position="662"/>
    </location>
</feature>
<feature type="compositionally biased region" description="Pro residues" evidence="7">
    <location>
        <begin position="610"/>
        <end position="622"/>
    </location>
</feature>
<keyword evidence="10" id="KW-1185">Reference proteome</keyword>
<comment type="similarity">
    <text evidence="2">Belongs to the EPS8 family.</text>
</comment>
<evidence type="ECO:0000256" key="1">
    <source>
        <dbReference type="ARBA" id="ARBA00004496"/>
    </source>
</evidence>
<dbReference type="InterPro" id="IPR036028">
    <property type="entry name" value="SH3-like_dom_sf"/>
</dbReference>
<dbReference type="GO" id="GO:0031982">
    <property type="term" value="C:vesicle"/>
    <property type="evidence" value="ECO:0007669"/>
    <property type="project" value="TreeGrafter"/>
</dbReference>
<dbReference type="InterPro" id="IPR055093">
    <property type="entry name" value="EPS8_2nd"/>
</dbReference>
<feature type="region of interest" description="Disordered" evidence="7">
    <location>
        <begin position="604"/>
        <end position="685"/>
    </location>
</feature>
<dbReference type="CDD" id="cd11764">
    <property type="entry name" value="SH3_Eps8"/>
    <property type="match status" value="1"/>
</dbReference>
<evidence type="ECO:0000256" key="6">
    <source>
        <dbReference type="PROSITE-ProRule" id="PRU00192"/>
    </source>
</evidence>
<dbReference type="FunFam" id="1.10.150.50:FF:000023">
    <property type="entry name" value="Epidermal growth factor receptor kinase substrate 8"/>
    <property type="match status" value="1"/>
</dbReference>
<feature type="region of interest" description="Disordered" evidence="7">
    <location>
        <begin position="1"/>
        <end position="39"/>
    </location>
</feature>
<evidence type="ECO:0000256" key="3">
    <source>
        <dbReference type="ARBA" id="ARBA00022443"/>
    </source>
</evidence>
<dbReference type="PROSITE" id="PS50002">
    <property type="entry name" value="SH3"/>
    <property type="match status" value="1"/>
</dbReference>
<reference evidence="9" key="1">
    <citation type="submission" date="2025-08" db="UniProtKB">
        <authorList>
            <consortium name="Ensembl"/>
        </authorList>
    </citation>
    <scope>IDENTIFICATION</scope>
</reference>
<dbReference type="SUPFAM" id="SSF50044">
    <property type="entry name" value="SH3-domain"/>
    <property type="match status" value="1"/>
</dbReference>
<evidence type="ECO:0000256" key="4">
    <source>
        <dbReference type="ARBA" id="ARBA00022490"/>
    </source>
</evidence>
<dbReference type="GO" id="GO:0003779">
    <property type="term" value="F:actin binding"/>
    <property type="evidence" value="ECO:0007669"/>
    <property type="project" value="TreeGrafter"/>
</dbReference>
<proteinExistence type="inferred from homology"/>
<evidence type="ECO:0000313" key="10">
    <source>
        <dbReference type="Proteomes" id="UP000261540"/>
    </source>
</evidence>
<dbReference type="SMART" id="SM00462">
    <property type="entry name" value="PTB"/>
    <property type="match status" value="1"/>
</dbReference>
<feature type="compositionally biased region" description="Basic residues" evidence="7">
    <location>
        <begin position="296"/>
        <end position="306"/>
    </location>
</feature>
<dbReference type="PANTHER" id="PTHR12287">
    <property type="entry name" value="EPIDERMAL GROWTH FACTOR RECEPTOR KINASE SUBSTRATE EPS8-RELATED PROTEIN"/>
    <property type="match status" value="1"/>
</dbReference>
<reference evidence="9" key="2">
    <citation type="submission" date="2025-09" db="UniProtKB">
        <authorList>
            <consortium name="Ensembl"/>
        </authorList>
    </citation>
    <scope>IDENTIFICATION</scope>
</reference>
<dbReference type="InterPro" id="IPR041418">
    <property type="entry name" value="SAM_3"/>
</dbReference>
<dbReference type="FunFam" id="2.30.29.30:FF:000261">
    <property type="entry name" value="Epidermal growth factor receptor kinase substrate 8-like protein 1"/>
    <property type="match status" value="1"/>
</dbReference>
<comment type="subcellular location">
    <subcellularLocation>
        <location evidence="1">Cytoplasm</location>
    </subcellularLocation>
</comment>
<dbReference type="SMART" id="SM00326">
    <property type="entry name" value="SH3"/>
    <property type="match status" value="1"/>
</dbReference>
<keyword evidence="3 6" id="KW-0728">SH3 domain</keyword>
<dbReference type="GO" id="GO:0005737">
    <property type="term" value="C:cytoplasm"/>
    <property type="evidence" value="ECO:0007669"/>
    <property type="project" value="UniProtKB-SubCell"/>
</dbReference>
<dbReference type="GO" id="GO:0032587">
    <property type="term" value="C:ruffle membrane"/>
    <property type="evidence" value="ECO:0007669"/>
    <property type="project" value="TreeGrafter"/>
</dbReference>
<dbReference type="InterPro" id="IPR035462">
    <property type="entry name" value="Eps8_SH3"/>
</dbReference>
<dbReference type="AlphaFoldDB" id="A0A3B3QZZ7"/>
<evidence type="ECO:0000313" key="9">
    <source>
        <dbReference type="Ensembl" id="ENSPKIP00000011703.1"/>
    </source>
</evidence>
<dbReference type="GO" id="GO:1900029">
    <property type="term" value="P:positive regulation of ruffle assembly"/>
    <property type="evidence" value="ECO:0007669"/>
    <property type="project" value="TreeGrafter"/>
</dbReference>
<dbReference type="CDD" id="cd09540">
    <property type="entry name" value="SAM_EPS8-like"/>
    <property type="match status" value="1"/>
</dbReference>
<dbReference type="CDD" id="cd01210">
    <property type="entry name" value="PTB_EPS8"/>
    <property type="match status" value="1"/>
</dbReference>
<dbReference type="InterPro" id="IPR011993">
    <property type="entry name" value="PH-like_dom_sf"/>
</dbReference>
<dbReference type="Proteomes" id="UP000261540">
    <property type="component" value="Unplaced"/>
</dbReference>
<dbReference type="InterPro" id="IPR013761">
    <property type="entry name" value="SAM/pointed_sf"/>
</dbReference>
<dbReference type="InterPro" id="IPR013625">
    <property type="entry name" value="PTB"/>
</dbReference>
<dbReference type="Ensembl" id="ENSPKIT00000023652.1">
    <property type="protein sequence ID" value="ENSPKIP00000011703.1"/>
    <property type="gene ID" value="ENSPKIG00000018632.1"/>
</dbReference>
<dbReference type="Pfam" id="PF08416">
    <property type="entry name" value="PTB"/>
    <property type="match status" value="1"/>
</dbReference>
<dbReference type="GO" id="GO:0035023">
    <property type="term" value="P:regulation of Rho protein signal transduction"/>
    <property type="evidence" value="ECO:0007669"/>
    <property type="project" value="TreeGrafter"/>
</dbReference>
<dbReference type="Gene3D" id="2.30.30.40">
    <property type="entry name" value="SH3 Domains"/>
    <property type="match status" value="1"/>
</dbReference>
<evidence type="ECO:0000256" key="5">
    <source>
        <dbReference type="ARBA" id="ARBA00022553"/>
    </source>
</evidence>
<keyword evidence="5" id="KW-0597">Phosphoprotein</keyword>
<dbReference type="InterPro" id="IPR006020">
    <property type="entry name" value="PTB/PI_dom"/>
</dbReference>
<evidence type="ECO:0000256" key="7">
    <source>
        <dbReference type="SAM" id="MobiDB-lite"/>
    </source>
</evidence>
<dbReference type="InterPro" id="IPR033928">
    <property type="entry name" value="EPS8_PTB"/>
</dbReference>
<dbReference type="Pfam" id="PF07653">
    <property type="entry name" value="SH3_2"/>
    <property type="match status" value="1"/>
</dbReference>
<accession>A0A3B3QZZ7</accession>
<dbReference type="Pfam" id="PF22975">
    <property type="entry name" value="EPS8_2nd"/>
    <property type="match status" value="1"/>
</dbReference>
<dbReference type="Gene3D" id="1.10.150.50">
    <property type="entry name" value="Transcription Factor, Ets-1"/>
    <property type="match status" value="1"/>
</dbReference>
<dbReference type="GeneTree" id="ENSGT00940000156403"/>
<dbReference type="SUPFAM" id="SSF50729">
    <property type="entry name" value="PH domain-like"/>
    <property type="match status" value="1"/>
</dbReference>